<evidence type="ECO:0000259" key="2">
    <source>
        <dbReference type="PROSITE" id="PS50801"/>
    </source>
</evidence>
<organism evidence="3 4">
    <name type="scientific">Sulfuricella denitrificans (strain DSM 22764 / NBRC 105220 / skB26)</name>
    <dbReference type="NCBI Taxonomy" id="1163617"/>
    <lineage>
        <taxon>Bacteria</taxon>
        <taxon>Pseudomonadati</taxon>
        <taxon>Pseudomonadota</taxon>
        <taxon>Betaproteobacteria</taxon>
        <taxon>Nitrosomonadales</taxon>
        <taxon>Sulfuricellaceae</taxon>
        <taxon>Sulfuricella</taxon>
    </lineage>
</organism>
<name>S6AEA0_SULDS</name>
<dbReference type="PANTHER" id="PTHR33745">
    <property type="entry name" value="RSBT ANTAGONIST PROTEIN RSBS-RELATED"/>
    <property type="match status" value="1"/>
</dbReference>
<dbReference type="Pfam" id="PF01740">
    <property type="entry name" value="STAS"/>
    <property type="match status" value="1"/>
</dbReference>
<keyword evidence="4" id="KW-1185">Reference proteome</keyword>
<dbReference type="InterPro" id="IPR036513">
    <property type="entry name" value="STAS_dom_sf"/>
</dbReference>
<dbReference type="PROSITE" id="PS50801">
    <property type="entry name" value="STAS"/>
    <property type="match status" value="1"/>
</dbReference>
<dbReference type="EMBL" id="AP013066">
    <property type="protein sequence ID" value="BAN34076.1"/>
    <property type="molecule type" value="Genomic_DNA"/>
</dbReference>
<dbReference type="InterPro" id="IPR051932">
    <property type="entry name" value="Bact_StressResp_Reg"/>
</dbReference>
<protein>
    <submittedName>
        <fullName evidence="3">Anti-anti-sigma regulatory factor (Antagonist of anti-sigma factor)</fullName>
    </submittedName>
</protein>
<keyword evidence="1" id="KW-0597">Phosphoprotein</keyword>
<dbReference type="OrthoDB" id="9800154at2"/>
<dbReference type="RefSeq" id="WP_009206978.1">
    <property type="nucleotide sequence ID" value="NC_022357.1"/>
</dbReference>
<dbReference type="AlphaFoldDB" id="S6AEA0"/>
<dbReference type="PANTHER" id="PTHR33745:SF3">
    <property type="entry name" value="RSBT CO-ANTAGONIST PROTEIN RSBRC"/>
    <property type="match status" value="1"/>
</dbReference>
<evidence type="ECO:0000313" key="3">
    <source>
        <dbReference type="EMBL" id="BAN34076.1"/>
    </source>
</evidence>
<dbReference type="CDD" id="cd07041">
    <property type="entry name" value="STAS_RsbR_RsbS_like"/>
    <property type="match status" value="1"/>
</dbReference>
<gene>
    <name evidence="3" type="ORF">SCD_n00227</name>
</gene>
<dbReference type="eggNOG" id="COG1366">
    <property type="taxonomic scope" value="Bacteria"/>
</dbReference>
<reference evidence="3 4" key="1">
    <citation type="journal article" date="2012" name="Appl. Environ. Microbiol.">
        <title>Draft genome sequence of a psychrotolerant sulfur-oxidizing bacterium, Sulfuricella denitrificans skB26, and proteomic insights into cold adaptation.</title>
        <authorList>
            <person name="Watanabe T."/>
            <person name="Kojima H."/>
            <person name="Fukui M."/>
        </authorList>
    </citation>
    <scope>NUCLEOTIDE SEQUENCE [LARGE SCALE GENOMIC DNA]</scope>
    <source>
        <strain evidence="4">skB26</strain>
    </source>
</reference>
<accession>S6AEA0</accession>
<evidence type="ECO:0000313" key="4">
    <source>
        <dbReference type="Proteomes" id="UP000015559"/>
    </source>
</evidence>
<evidence type="ECO:0000256" key="1">
    <source>
        <dbReference type="ARBA" id="ARBA00022553"/>
    </source>
</evidence>
<dbReference type="STRING" id="1163617.SCD_n00227"/>
<feature type="domain" description="STAS" evidence="2">
    <location>
        <begin position="168"/>
        <end position="279"/>
    </location>
</feature>
<dbReference type="InterPro" id="IPR002645">
    <property type="entry name" value="STAS_dom"/>
</dbReference>
<dbReference type="Pfam" id="PF14361">
    <property type="entry name" value="RsbRD_N"/>
    <property type="match status" value="1"/>
</dbReference>
<dbReference type="InterPro" id="IPR025751">
    <property type="entry name" value="RsbRD_N_dom"/>
</dbReference>
<dbReference type="SUPFAM" id="SSF52091">
    <property type="entry name" value="SpoIIaa-like"/>
    <property type="match status" value="1"/>
</dbReference>
<proteinExistence type="predicted"/>
<dbReference type="Proteomes" id="UP000015559">
    <property type="component" value="Chromosome"/>
</dbReference>
<dbReference type="HOGENOM" id="CLU_026775_0_0_4"/>
<dbReference type="KEGG" id="sdr:SCD_n00227"/>
<sequence>MAQEKSTSASAKLTELLKLQVGSISETIEKEGRTIFGGSNNLLGTDEITDFCIEFLQLLVALLESRDPHDDGSPQFHALEMFFNGLSKQILVRGGRVEDLVRYIQFMQRTLIEALAHDKKNTTVDDTRDALLFLSGTFNELILAVFQAYLDEKERTINAQEAELRETATPITEIWDGVLTLPIIGTLDSNRTMLVMEALLNRIAKEHANAVVMDLTGVKNIDSQVSHHLIQMMRAVQLMGADAILTGIRPEIARALTSLNIDMSGVTTRASLSDGLKEAFRRMGIQVSHKAI</sequence>
<dbReference type="Gene3D" id="3.30.750.24">
    <property type="entry name" value="STAS domain"/>
    <property type="match status" value="1"/>
</dbReference>